<dbReference type="Proteomes" id="UP001596547">
    <property type="component" value="Unassembled WGS sequence"/>
</dbReference>
<dbReference type="EMBL" id="JBHTBF010000002">
    <property type="protein sequence ID" value="MFC7316378.1"/>
    <property type="molecule type" value="Genomic_DNA"/>
</dbReference>
<reference evidence="2 3" key="1">
    <citation type="journal article" date="2019" name="Int. J. Syst. Evol. Microbiol.">
        <title>The Global Catalogue of Microorganisms (GCM) 10K type strain sequencing project: providing services to taxonomists for standard genome sequencing and annotation.</title>
        <authorList>
            <consortium name="The Broad Institute Genomics Platform"/>
            <consortium name="The Broad Institute Genome Sequencing Center for Infectious Disease"/>
            <person name="Wu L."/>
            <person name="Ma J."/>
        </authorList>
    </citation>
    <scope>NUCLEOTIDE SEQUENCE [LARGE SCALE GENOMIC DNA]</scope>
    <source>
        <strain evidence="2 3">PSR21</strain>
    </source>
</reference>
<keyword evidence="3" id="KW-1185">Reference proteome</keyword>
<dbReference type="InterPro" id="IPR050855">
    <property type="entry name" value="NDM-1-like"/>
</dbReference>
<name>A0ABD6A8P2_9EURY</name>
<sequence length="232" mass="24605">MPARLSDHCWAIELRGVNAYLAADEPGAKGGERVLTLIDTGTPLDARTLAREIEATGHRVGDVERVLLTHYDLDHVGGLGRLDLEGATVYVGMPDVDYLTGAASPPVSTRKGALQRALAPLARAPRVAVEPVADGDRVGSFTVYETPGHTPGHVAYVSDPLSAAFVGDLVVERDGDLTPSPWALSYDTDAVRESIHDLAERMPAVEVLGMGHGVPFARGGSVRLAELGERIE</sequence>
<protein>
    <submittedName>
        <fullName evidence="2">MBL fold metallo-hydrolase</fullName>
    </submittedName>
</protein>
<dbReference type="SUPFAM" id="SSF56281">
    <property type="entry name" value="Metallo-hydrolase/oxidoreductase"/>
    <property type="match status" value="1"/>
</dbReference>
<feature type="domain" description="Metallo-beta-lactamase" evidence="1">
    <location>
        <begin position="16"/>
        <end position="212"/>
    </location>
</feature>
<dbReference type="SMART" id="SM00849">
    <property type="entry name" value="Lactamase_B"/>
    <property type="match status" value="1"/>
</dbReference>
<dbReference type="PANTHER" id="PTHR42951:SF4">
    <property type="entry name" value="ACYL-COENZYME A THIOESTERASE MBLAC2"/>
    <property type="match status" value="1"/>
</dbReference>
<dbReference type="GeneID" id="79313904"/>
<dbReference type="InterPro" id="IPR036866">
    <property type="entry name" value="RibonucZ/Hydroxyglut_hydro"/>
</dbReference>
<evidence type="ECO:0000259" key="1">
    <source>
        <dbReference type="SMART" id="SM00849"/>
    </source>
</evidence>
<dbReference type="Pfam" id="PF00753">
    <property type="entry name" value="Lactamase_B"/>
    <property type="match status" value="1"/>
</dbReference>
<dbReference type="AlphaFoldDB" id="A0ABD6A8P2"/>
<evidence type="ECO:0000313" key="2">
    <source>
        <dbReference type="EMBL" id="MFC7316378.1"/>
    </source>
</evidence>
<accession>A0ABD6A8P2</accession>
<dbReference type="Gene3D" id="3.60.15.10">
    <property type="entry name" value="Ribonuclease Z/Hydroxyacylglutathione hydrolase-like"/>
    <property type="match status" value="1"/>
</dbReference>
<evidence type="ECO:0000313" key="3">
    <source>
        <dbReference type="Proteomes" id="UP001596547"/>
    </source>
</evidence>
<proteinExistence type="predicted"/>
<dbReference type="CDD" id="cd07721">
    <property type="entry name" value="yflN-like_MBL-fold"/>
    <property type="match status" value="1"/>
</dbReference>
<gene>
    <name evidence="2" type="ORF">ACFQPE_06145</name>
</gene>
<comment type="caution">
    <text evidence="2">The sequence shown here is derived from an EMBL/GenBank/DDBJ whole genome shotgun (WGS) entry which is preliminary data.</text>
</comment>
<dbReference type="RefSeq" id="WP_276304364.1">
    <property type="nucleotide sequence ID" value="NZ_CP119992.1"/>
</dbReference>
<dbReference type="PANTHER" id="PTHR42951">
    <property type="entry name" value="METALLO-BETA-LACTAMASE DOMAIN-CONTAINING"/>
    <property type="match status" value="1"/>
</dbReference>
<dbReference type="InterPro" id="IPR001279">
    <property type="entry name" value="Metallo-B-lactamas"/>
</dbReference>
<organism evidence="2 3">
    <name type="scientific">Halomarina halobia</name>
    <dbReference type="NCBI Taxonomy" id="3033386"/>
    <lineage>
        <taxon>Archaea</taxon>
        <taxon>Methanobacteriati</taxon>
        <taxon>Methanobacteriota</taxon>
        <taxon>Stenosarchaea group</taxon>
        <taxon>Halobacteria</taxon>
        <taxon>Halobacteriales</taxon>
        <taxon>Natronomonadaceae</taxon>
        <taxon>Halomarina</taxon>
    </lineage>
</organism>